<keyword evidence="2" id="KW-1003">Cell membrane</keyword>
<dbReference type="Gene3D" id="3.30.450.20">
    <property type="entry name" value="PAS domain"/>
    <property type="match status" value="1"/>
</dbReference>
<comment type="caution">
    <text evidence="7">The sequence shown here is derived from an EMBL/GenBank/DDBJ whole genome shotgun (WGS) entry which is preliminary data.</text>
</comment>
<evidence type="ECO:0000313" key="7">
    <source>
        <dbReference type="EMBL" id="GAG25852.1"/>
    </source>
</evidence>
<evidence type="ECO:0000256" key="4">
    <source>
        <dbReference type="ARBA" id="ARBA00022989"/>
    </source>
</evidence>
<feature type="domain" description="Cache" evidence="6">
    <location>
        <begin position="93"/>
        <end position="238"/>
    </location>
</feature>
<dbReference type="Pfam" id="PF02743">
    <property type="entry name" value="dCache_1"/>
    <property type="match status" value="1"/>
</dbReference>
<accession>X0WRM5</accession>
<reference evidence="7" key="1">
    <citation type="journal article" date="2014" name="Front. Microbiol.">
        <title>High frequency of phylogenetically diverse reductive dehalogenase-homologous genes in deep subseafloor sedimentary metagenomes.</title>
        <authorList>
            <person name="Kawai M."/>
            <person name="Futagami T."/>
            <person name="Toyoda A."/>
            <person name="Takaki Y."/>
            <person name="Nishi S."/>
            <person name="Hori S."/>
            <person name="Arai W."/>
            <person name="Tsubouchi T."/>
            <person name="Morono Y."/>
            <person name="Uchiyama I."/>
            <person name="Ito T."/>
            <person name="Fujiyama A."/>
            <person name="Inagaki F."/>
            <person name="Takami H."/>
        </authorList>
    </citation>
    <scope>NUCLEOTIDE SEQUENCE</scope>
    <source>
        <strain evidence="7">Expedition CK06-06</strain>
    </source>
</reference>
<evidence type="ECO:0000256" key="3">
    <source>
        <dbReference type="ARBA" id="ARBA00022692"/>
    </source>
</evidence>
<evidence type="ECO:0000259" key="6">
    <source>
        <dbReference type="Pfam" id="PF02743"/>
    </source>
</evidence>
<dbReference type="EMBL" id="BARS01037403">
    <property type="protein sequence ID" value="GAG25852.1"/>
    <property type="molecule type" value="Genomic_DNA"/>
</dbReference>
<evidence type="ECO:0000256" key="5">
    <source>
        <dbReference type="ARBA" id="ARBA00023136"/>
    </source>
</evidence>
<keyword evidence="3" id="KW-0812">Transmembrane</keyword>
<protein>
    <recommendedName>
        <fullName evidence="6">Cache domain-containing protein</fullName>
    </recommendedName>
</protein>
<dbReference type="GO" id="GO:0005886">
    <property type="term" value="C:plasma membrane"/>
    <property type="evidence" value="ECO:0007669"/>
    <property type="project" value="UniProtKB-SubCell"/>
</dbReference>
<dbReference type="AlphaFoldDB" id="X0WRM5"/>
<evidence type="ECO:0000256" key="1">
    <source>
        <dbReference type="ARBA" id="ARBA00004651"/>
    </source>
</evidence>
<dbReference type="InterPro" id="IPR033479">
    <property type="entry name" value="dCache_1"/>
</dbReference>
<proteinExistence type="predicted"/>
<keyword evidence="4" id="KW-1133">Transmembrane helix</keyword>
<name>X0WRM5_9ZZZZ</name>
<feature type="non-terminal residue" evidence="7">
    <location>
        <position position="1"/>
    </location>
</feature>
<feature type="non-terminal residue" evidence="7">
    <location>
        <position position="257"/>
    </location>
</feature>
<gene>
    <name evidence="7" type="ORF">S01H1_57360</name>
</gene>
<keyword evidence="5" id="KW-0472">Membrane</keyword>
<sequence length="257" mass="29012">RINANLIMEGWLDLKKLRDWQSTLIEQLLTFKGLSSITWGGSDGRSVGVARYPEEFGFEFIIKDEQTDNKLEEFYCDIHGRMEKKPRDRLLWDPRNQPWYYAAVKAGKPAWTDPYARGYKDNTNKILAMGYVQPLYNSSRQIIGVLNAELTLDDISLFLEGQRVGRTGKAFLVDHRGRLAATSTGVSVTGAMNHPIVASESADRQIAAAAKHLEKSFGSFEAIGARYQLNLKINRKAHLLMVSSYEHETGLSWIIAT</sequence>
<organism evidence="7">
    <name type="scientific">marine sediment metagenome</name>
    <dbReference type="NCBI Taxonomy" id="412755"/>
    <lineage>
        <taxon>unclassified sequences</taxon>
        <taxon>metagenomes</taxon>
        <taxon>ecological metagenomes</taxon>
    </lineage>
</organism>
<comment type="subcellular location">
    <subcellularLocation>
        <location evidence="1">Cell membrane</location>
        <topology evidence="1">Multi-pass membrane protein</topology>
    </subcellularLocation>
</comment>
<evidence type="ECO:0000256" key="2">
    <source>
        <dbReference type="ARBA" id="ARBA00022475"/>
    </source>
</evidence>